<protein>
    <submittedName>
        <fullName evidence="3">Amidase</fullName>
    </submittedName>
</protein>
<dbReference type="PANTHER" id="PTHR11895:SF7">
    <property type="entry name" value="GLUTAMYL-TRNA(GLN) AMIDOTRANSFERASE SUBUNIT A, MITOCHONDRIAL"/>
    <property type="match status" value="1"/>
</dbReference>
<reference evidence="4" key="1">
    <citation type="journal article" date="2019" name="Int. J. Syst. Evol. Microbiol.">
        <title>The Global Catalogue of Microorganisms (GCM) 10K type strain sequencing project: providing services to taxonomists for standard genome sequencing and annotation.</title>
        <authorList>
            <consortium name="The Broad Institute Genomics Platform"/>
            <consortium name="The Broad Institute Genome Sequencing Center for Infectious Disease"/>
            <person name="Wu L."/>
            <person name="Ma J."/>
        </authorList>
    </citation>
    <scope>NUCLEOTIDE SEQUENCE [LARGE SCALE GENOMIC DNA]</scope>
    <source>
        <strain evidence="4">TISTR 2241</strain>
    </source>
</reference>
<keyword evidence="4" id="KW-1185">Reference proteome</keyword>
<dbReference type="Gene3D" id="3.90.1300.10">
    <property type="entry name" value="Amidase signature (AS) domain"/>
    <property type="match status" value="1"/>
</dbReference>
<evidence type="ECO:0000259" key="2">
    <source>
        <dbReference type="Pfam" id="PF01425"/>
    </source>
</evidence>
<organism evidence="3 4">
    <name type="scientific">Terrilactibacillus laevilacticus</name>
    <dbReference type="NCBI Taxonomy" id="1380157"/>
    <lineage>
        <taxon>Bacteria</taxon>
        <taxon>Bacillati</taxon>
        <taxon>Bacillota</taxon>
        <taxon>Bacilli</taxon>
        <taxon>Bacillales</taxon>
        <taxon>Bacillaceae</taxon>
        <taxon>Terrilactibacillus</taxon>
    </lineage>
</organism>
<comment type="caution">
    <text evidence="3">The sequence shown here is derived from an EMBL/GenBank/DDBJ whole genome shotgun (WGS) entry which is preliminary data.</text>
</comment>
<dbReference type="InterPro" id="IPR020556">
    <property type="entry name" value="Amidase_CS"/>
</dbReference>
<proteinExistence type="inferred from homology"/>
<sequence length="482" mass="52283">MDLGDDLCLLSGTEQCRVIQEKKISSRELVQAVLNRITELNPILNAYCEVSKTALNEADAADKAIFHGKAVGPLHGVPVMIKDLILTKDLRTTFGSSLFSDYIPDEDDVVVERLRHAGAIIIGKTNASEFGYSGVTDNHLFGQTSNPWNINRTAGGSSGGSGAAIAAGMGSFALGSDGGGSVRQPASFNGVYGIKPTFGLVPVYPSCRDPRIPGGSSWESLECIGPMTRTVEDSALLLSVIAGEDLRDRHSLPGKNYDFNQNLQVGIYGLKIAWSPNWGYASVDPEVRQILEKAVRVFSTELGCHVEEANPGFNNPATAFSSIIANESDLSTLRKLNKEQPGLFSQALVSILETEWTAEDFSNSIMERQTVYNKMRIFMDNYDLIITPTMPCTAFELGQHTPSDIAGKTNLEELNDVLAFTFPINMTGQPAASIPVGFTKEGLPVGLQIIGRRFDDATVLQASAAFEKVRPWKNKWPSIAEK</sequence>
<feature type="domain" description="Amidase" evidence="2">
    <location>
        <begin position="28"/>
        <end position="460"/>
    </location>
</feature>
<accession>A0ABW5PRN6</accession>
<dbReference type="EMBL" id="JBHUMR010000012">
    <property type="protein sequence ID" value="MFD2617541.1"/>
    <property type="molecule type" value="Genomic_DNA"/>
</dbReference>
<dbReference type="SUPFAM" id="SSF75304">
    <property type="entry name" value="Amidase signature (AS) enzymes"/>
    <property type="match status" value="1"/>
</dbReference>
<dbReference type="PROSITE" id="PS00571">
    <property type="entry name" value="AMIDASES"/>
    <property type="match status" value="1"/>
</dbReference>
<gene>
    <name evidence="3" type="ORF">ACFSTF_09520</name>
</gene>
<evidence type="ECO:0000256" key="1">
    <source>
        <dbReference type="ARBA" id="ARBA00009199"/>
    </source>
</evidence>
<dbReference type="Pfam" id="PF01425">
    <property type="entry name" value="Amidase"/>
    <property type="match status" value="1"/>
</dbReference>
<evidence type="ECO:0000313" key="3">
    <source>
        <dbReference type="EMBL" id="MFD2617541.1"/>
    </source>
</evidence>
<comment type="similarity">
    <text evidence="1">Belongs to the amidase family.</text>
</comment>
<dbReference type="PANTHER" id="PTHR11895">
    <property type="entry name" value="TRANSAMIDASE"/>
    <property type="match status" value="1"/>
</dbReference>
<dbReference type="Proteomes" id="UP001597458">
    <property type="component" value="Unassembled WGS sequence"/>
</dbReference>
<dbReference type="InterPro" id="IPR023631">
    <property type="entry name" value="Amidase_dom"/>
</dbReference>
<dbReference type="InterPro" id="IPR036928">
    <property type="entry name" value="AS_sf"/>
</dbReference>
<name>A0ABW5PRN6_9BACI</name>
<dbReference type="InterPro" id="IPR000120">
    <property type="entry name" value="Amidase"/>
</dbReference>
<evidence type="ECO:0000313" key="4">
    <source>
        <dbReference type="Proteomes" id="UP001597458"/>
    </source>
</evidence>
<dbReference type="RefSeq" id="WP_141191162.1">
    <property type="nucleotide sequence ID" value="NZ_JBHUMR010000012.1"/>
</dbReference>